<reference evidence="3 4" key="1">
    <citation type="submission" date="2015-04" db="EMBL/GenBank/DDBJ databases">
        <title>Draft genome of the roundworm Trichinella nativa.</title>
        <authorList>
            <person name="Mitreva M."/>
        </authorList>
    </citation>
    <scope>NUCLEOTIDE SEQUENCE [LARGE SCALE GENOMIC DNA]</scope>
    <source>
        <strain evidence="3 4">ISS45</strain>
    </source>
</reference>
<comment type="caution">
    <text evidence="3">The sequence shown here is derived from an EMBL/GenBank/DDBJ whole genome shotgun (WGS) entry which is preliminary data.</text>
</comment>
<keyword evidence="1" id="KW-0175">Coiled coil</keyword>
<proteinExistence type="predicted"/>
<keyword evidence="2" id="KW-1133">Transmembrane helix</keyword>
<gene>
    <name evidence="3" type="ORF">D917_08217</name>
</gene>
<evidence type="ECO:0000256" key="1">
    <source>
        <dbReference type="SAM" id="Coils"/>
    </source>
</evidence>
<feature type="transmembrane region" description="Helical" evidence="2">
    <location>
        <begin position="48"/>
        <end position="66"/>
    </location>
</feature>
<organism evidence="3 4">
    <name type="scientific">Trichinella nativa</name>
    <dbReference type="NCBI Taxonomy" id="6335"/>
    <lineage>
        <taxon>Eukaryota</taxon>
        <taxon>Metazoa</taxon>
        <taxon>Ecdysozoa</taxon>
        <taxon>Nematoda</taxon>
        <taxon>Enoplea</taxon>
        <taxon>Dorylaimia</taxon>
        <taxon>Trichinellida</taxon>
        <taxon>Trichinellidae</taxon>
        <taxon>Trichinella</taxon>
    </lineage>
</organism>
<keyword evidence="2" id="KW-0812">Transmembrane</keyword>
<dbReference type="AlphaFoldDB" id="A0A1Y3EQH2"/>
<protein>
    <submittedName>
        <fullName evidence="3">Uncharacterized protein</fullName>
    </submittedName>
</protein>
<dbReference type="EMBL" id="LVZM01008370">
    <property type="protein sequence ID" value="OUC45779.1"/>
    <property type="molecule type" value="Genomic_DNA"/>
</dbReference>
<dbReference type="Proteomes" id="UP000243006">
    <property type="component" value="Unassembled WGS sequence"/>
</dbReference>
<evidence type="ECO:0000313" key="3">
    <source>
        <dbReference type="EMBL" id="OUC45779.1"/>
    </source>
</evidence>
<sequence length="69" mass="7756">MALQRKGGVLDFDALDEKAKEALDMMEERLRQNNANLSKMKRFLKRESFLMGGFCAGLLLGFGFIIDGV</sequence>
<feature type="coiled-coil region" evidence="1">
    <location>
        <begin position="16"/>
        <end position="47"/>
    </location>
</feature>
<evidence type="ECO:0000256" key="2">
    <source>
        <dbReference type="SAM" id="Phobius"/>
    </source>
</evidence>
<name>A0A1Y3EQH2_9BILA</name>
<accession>A0A1Y3EQH2</accession>
<evidence type="ECO:0000313" key="4">
    <source>
        <dbReference type="Proteomes" id="UP000243006"/>
    </source>
</evidence>
<keyword evidence="2" id="KW-0472">Membrane</keyword>